<evidence type="ECO:0000256" key="1">
    <source>
        <dbReference type="ARBA" id="ARBA00004007"/>
    </source>
</evidence>
<keyword evidence="9 10" id="KW-0472">Membrane</keyword>
<dbReference type="EMBL" id="JAEKJA010000007">
    <property type="protein sequence ID" value="MBJ3776094.1"/>
    <property type="molecule type" value="Genomic_DNA"/>
</dbReference>
<evidence type="ECO:0000256" key="8">
    <source>
        <dbReference type="ARBA" id="ARBA00023008"/>
    </source>
</evidence>
<comment type="caution">
    <text evidence="12">The sequence shown here is derived from an EMBL/GenBank/DDBJ whole genome shotgun (WGS) entry which is preliminary data.</text>
</comment>
<keyword evidence="5 10" id="KW-0812">Transmembrane</keyword>
<dbReference type="InterPro" id="IPR007533">
    <property type="entry name" value="Cyt_c_oxidase_assmbl_CtaG"/>
</dbReference>
<evidence type="ECO:0000313" key="13">
    <source>
        <dbReference type="Proteomes" id="UP000609531"/>
    </source>
</evidence>
<comment type="function">
    <text evidence="1 10">Exerts its effect at some terminal stage of cytochrome c oxidase synthesis, probably by being involved in the insertion of the copper B into subunit I.</text>
</comment>
<dbReference type="AlphaFoldDB" id="A0A934IR38"/>
<keyword evidence="13" id="KW-1185">Reference proteome</keyword>
<dbReference type="Proteomes" id="UP000609531">
    <property type="component" value="Unassembled WGS sequence"/>
</dbReference>
<evidence type="ECO:0000256" key="5">
    <source>
        <dbReference type="ARBA" id="ARBA00022692"/>
    </source>
</evidence>
<sequence length="218" mass="23937">MASPAAKNGRIVAALVLVLVAMAVLVSYAPTLYRVFCSVTGYGGTPRTLDPKAVTPHAESNERITVTFDANVAPGLDWEFRPETREVEVGFGEPVEAAYYAKNNTDETIVARAAFNVLPYVAAPYFFKIECFCFTEERLGPGESARMPVVFYIDEQYLKDEAAAPNRTVTLSYTFYRQDGLSEAEIAAARDLAAGSKALGERLEETQQAVFDNDAPRR</sequence>
<dbReference type="Gene3D" id="2.60.370.10">
    <property type="entry name" value="Ctag/Cox11"/>
    <property type="match status" value="1"/>
</dbReference>
<evidence type="ECO:0000256" key="10">
    <source>
        <dbReference type="HAMAP-Rule" id="MF_00155"/>
    </source>
</evidence>
<keyword evidence="10" id="KW-0997">Cell inner membrane</keyword>
<keyword evidence="6 10" id="KW-0735">Signal-anchor</keyword>
<evidence type="ECO:0000256" key="2">
    <source>
        <dbReference type="ARBA" id="ARBA00004382"/>
    </source>
</evidence>
<reference evidence="12" key="1">
    <citation type="submission" date="2020-12" db="EMBL/GenBank/DDBJ databases">
        <title>Bacterial taxonomy.</title>
        <authorList>
            <person name="Pan X."/>
        </authorList>
    </citation>
    <scope>NUCLEOTIDE SEQUENCE</scope>
    <source>
        <strain evidence="12">B2012</strain>
    </source>
</reference>
<dbReference type="HAMAP" id="MF_00155">
    <property type="entry name" value="CtaG"/>
    <property type="match status" value="1"/>
</dbReference>
<evidence type="ECO:0000256" key="4">
    <source>
        <dbReference type="ARBA" id="ARBA00015384"/>
    </source>
</evidence>
<dbReference type="GO" id="GO:0005507">
    <property type="term" value="F:copper ion binding"/>
    <property type="evidence" value="ECO:0007669"/>
    <property type="project" value="InterPro"/>
</dbReference>
<protein>
    <recommendedName>
        <fullName evidence="4 10">Cytochrome c oxidase assembly protein CtaG</fullName>
    </recommendedName>
</protein>
<dbReference type="PIRSF" id="PIRSF005413">
    <property type="entry name" value="COX11"/>
    <property type="match status" value="1"/>
</dbReference>
<evidence type="ECO:0000256" key="3">
    <source>
        <dbReference type="ARBA" id="ARBA00009620"/>
    </source>
</evidence>
<accession>A0A934IR38</accession>
<feature type="transmembrane region" description="Helical" evidence="11">
    <location>
        <begin position="12"/>
        <end position="33"/>
    </location>
</feature>
<feature type="topological domain" description="Cytoplasmic" evidence="10">
    <location>
        <begin position="1"/>
        <end position="7"/>
    </location>
</feature>
<evidence type="ECO:0000256" key="11">
    <source>
        <dbReference type="SAM" id="Phobius"/>
    </source>
</evidence>
<gene>
    <name evidence="10" type="primary">ctaG</name>
    <name evidence="12" type="ORF">JCR33_10375</name>
</gene>
<evidence type="ECO:0000256" key="7">
    <source>
        <dbReference type="ARBA" id="ARBA00022989"/>
    </source>
</evidence>
<keyword evidence="8 10" id="KW-0186">Copper</keyword>
<evidence type="ECO:0000256" key="6">
    <source>
        <dbReference type="ARBA" id="ARBA00022968"/>
    </source>
</evidence>
<comment type="similarity">
    <text evidence="3 10">Belongs to the COX11/CtaG family.</text>
</comment>
<dbReference type="PANTHER" id="PTHR21320">
    <property type="entry name" value="CYTOCHROME C OXIDASE ASSEMBLY PROTEIN COX11-RELATED"/>
    <property type="match status" value="1"/>
</dbReference>
<dbReference type="PANTHER" id="PTHR21320:SF3">
    <property type="entry name" value="CYTOCHROME C OXIDASE ASSEMBLY PROTEIN COX11, MITOCHONDRIAL-RELATED"/>
    <property type="match status" value="1"/>
</dbReference>
<feature type="topological domain" description="Periplasmic" evidence="10">
    <location>
        <begin position="30"/>
        <end position="218"/>
    </location>
</feature>
<dbReference type="NCBIfam" id="NF003465">
    <property type="entry name" value="PRK05089.1"/>
    <property type="match status" value="1"/>
</dbReference>
<proteinExistence type="inferred from homology"/>
<dbReference type="InterPro" id="IPR023471">
    <property type="entry name" value="CtaG/Cox11_dom_sf"/>
</dbReference>
<dbReference type="Pfam" id="PF04442">
    <property type="entry name" value="CtaG_Cox11"/>
    <property type="match status" value="1"/>
</dbReference>
<evidence type="ECO:0000313" key="12">
    <source>
        <dbReference type="EMBL" id="MBJ3776094.1"/>
    </source>
</evidence>
<dbReference type="GO" id="GO:0008535">
    <property type="term" value="P:respiratory chain complex IV assembly"/>
    <property type="evidence" value="ECO:0007669"/>
    <property type="project" value="UniProtKB-UniRule"/>
</dbReference>
<evidence type="ECO:0000256" key="9">
    <source>
        <dbReference type="ARBA" id="ARBA00023136"/>
    </source>
</evidence>
<comment type="subcellular location">
    <subcellularLocation>
        <location evidence="2 10">Cell inner membrane</location>
        <topology evidence="2 10">Single-pass type II membrane protein</topology>
        <orientation evidence="2 10">Periplasmic side</orientation>
    </subcellularLocation>
</comment>
<keyword evidence="7 10" id="KW-1133">Transmembrane helix</keyword>
<dbReference type="GO" id="GO:0005886">
    <property type="term" value="C:plasma membrane"/>
    <property type="evidence" value="ECO:0007669"/>
    <property type="project" value="UniProtKB-SubCell"/>
</dbReference>
<keyword evidence="10" id="KW-1003">Cell membrane</keyword>
<dbReference type="SUPFAM" id="SSF110111">
    <property type="entry name" value="Ctag/Cox11"/>
    <property type="match status" value="1"/>
</dbReference>
<dbReference type="RefSeq" id="WP_198881976.1">
    <property type="nucleotide sequence ID" value="NZ_JAEKJA010000007.1"/>
</dbReference>
<name>A0A934IR38_9HYPH</name>
<organism evidence="12 13">
    <name type="scientific">Acuticoccus mangrovi</name>
    <dbReference type="NCBI Taxonomy" id="2796142"/>
    <lineage>
        <taxon>Bacteria</taxon>
        <taxon>Pseudomonadati</taxon>
        <taxon>Pseudomonadota</taxon>
        <taxon>Alphaproteobacteria</taxon>
        <taxon>Hyphomicrobiales</taxon>
        <taxon>Amorphaceae</taxon>
        <taxon>Acuticoccus</taxon>
    </lineage>
</organism>